<reference evidence="2 3" key="1">
    <citation type="submission" date="2018-12" db="EMBL/GenBank/DDBJ databases">
        <title>three novel Halomonas strain isolated from plants.</title>
        <authorList>
            <person name="Sun C."/>
        </authorList>
    </citation>
    <scope>NUCLEOTIDE SEQUENCE [LARGE SCALE GENOMIC DNA]</scope>
    <source>
        <strain evidence="2 3">DSM 19434</strain>
    </source>
</reference>
<dbReference type="NCBIfam" id="TIGR00738">
    <property type="entry name" value="rrf2_super"/>
    <property type="match status" value="1"/>
</dbReference>
<dbReference type="AlphaFoldDB" id="A0A433KQP0"/>
<dbReference type="SUPFAM" id="SSF46785">
    <property type="entry name" value="Winged helix' DNA-binding domain"/>
    <property type="match status" value="1"/>
</dbReference>
<dbReference type="GO" id="GO:0003677">
    <property type="term" value="F:DNA binding"/>
    <property type="evidence" value="ECO:0007669"/>
    <property type="project" value="UniProtKB-KW"/>
</dbReference>
<dbReference type="InterPro" id="IPR036388">
    <property type="entry name" value="WH-like_DNA-bd_sf"/>
</dbReference>
<comment type="caution">
    <text evidence="2">The sequence shown here is derived from an EMBL/GenBank/DDBJ whole genome shotgun (WGS) entry which is preliminary data.</text>
</comment>
<keyword evidence="3" id="KW-1185">Reference proteome</keyword>
<dbReference type="InterPro" id="IPR036390">
    <property type="entry name" value="WH_DNA-bd_sf"/>
</dbReference>
<proteinExistence type="predicted"/>
<dbReference type="RefSeq" id="WP_126946064.1">
    <property type="nucleotide sequence ID" value="NZ_RZHG01000013.1"/>
</dbReference>
<gene>
    <name evidence="2" type="ORF">ELY33_07205</name>
</gene>
<accession>A0A433KQP0</accession>
<sequence length="150" mass="16986">MHLTSFTDYSIRVLLYLAAKGEKRSTIDEIASSYGISRHHLVKVVQDLNMGGYITAFRGKNGGLILKRAPDMIQLGDLIRHTEPEFSLVECFRDKNQCVITPSCQLRPVLNEALNAFFEVLDRYTLADLLNDQRPQLQQLLNIPALNLPT</sequence>
<organism evidence="2 3">
    <name type="scientific">Vreelandella andesensis</name>
    <dbReference type="NCBI Taxonomy" id="447567"/>
    <lineage>
        <taxon>Bacteria</taxon>
        <taxon>Pseudomonadati</taxon>
        <taxon>Pseudomonadota</taxon>
        <taxon>Gammaproteobacteria</taxon>
        <taxon>Oceanospirillales</taxon>
        <taxon>Halomonadaceae</taxon>
        <taxon>Vreelandella</taxon>
    </lineage>
</organism>
<dbReference type="EMBL" id="RZHG01000013">
    <property type="protein sequence ID" value="RUR31992.1"/>
    <property type="molecule type" value="Genomic_DNA"/>
</dbReference>
<evidence type="ECO:0000313" key="3">
    <source>
        <dbReference type="Proteomes" id="UP000287336"/>
    </source>
</evidence>
<dbReference type="OrthoDB" id="9795923at2"/>
<name>A0A433KQP0_9GAMM</name>
<dbReference type="GO" id="GO:0005829">
    <property type="term" value="C:cytosol"/>
    <property type="evidence" value="ECO:0007669"/>
    <property type="project" value="TreeGrafter"/>
</dbReference>
<dbReference type="PANTHER" id="PTHR33221">
    <property type="entry name" value="WINGED HELIX-TURN-HELIX TRANSCRIPTIONAL REGULATOR, RRF2 FAMILY"/>
    <property type="match status" value="1"/>
</dbReference>
<dbReference type="Pfam" id="PF02082">
    <property type="entry name" value="Rrf2"/>
    <property type="match status" value="1"/>
</dbReference>
<dbReference type="Gene3D" id="1.10.10.10">
    <property type="entry name" value="Winged helix-like DNA-binding domain superfamily/Winged helix DNA-binding domain"/>
    <property type="match status" value="1"/>
</dbReference>
<evidence type="ECO:0000256" key="1">
    <source>
        <dbReference type="ARBA" id="ARBA00023125"/>
    </source>
</evidence>
<evidence type="ECO:0000313" key="2">
    <source>
        <dbReference type="EMBL" id="RUR31992.1"/>
    </source>
</evidence>
<dbReference type="GO" id="GO:0003700">
    <property type="term" value="F:DNA-binding transcription factor activity"/>
    <property type="evidence" value="ECO:0007669"/>
    <property type="project" value="TreeGrafter"/>
</dbReference>
<keyword evidence="1" id="KW-0238">DNA-binding</keyword>
<dbReference type="InterPro" id="IPR000944">
    <property type="entry name" value="Tscrpt_reg_Rrf2"/>
</dbReference>
<dbReference type="PANTHER" id="PTHR33221:SF4">
    <property type="entry name" value="HTH-TYPE TRANSCRIPTIONAL REPRESSOR NSRR"/>
    <property type="match status" value="1"/>
</dbReference>
<dbReference type="Proteomes" id="UP000287336">
    <property type="component" value="Unassembled WGS sequence"/>
</dbReference>
<dbReference type="PROSITE" id="PS51197">
    <property type="entry name" value="HTH_RRF2_2"/>
    <property type="match status" value="1"/>
</dbReference>
<protein>
    <submittedName>
        <fullName evidence="2">Rrf2 family transcriptional regulator</fullName>
    </submittedName>
</protein>